<sequence length="162" mass="18420">MPRLSHPNVKWLDFWHTLRGYCDFDDDVHELLKRQSLPKLEYVREISASLDSIRNIPLIMNPRTSDFSSDAFEFRFPGVLLRYSTGIFTGGTHIDETDWDSDFYLDKDYTSSNDEVEDSDASWSQTSSECSPEDFVLGDAFDDASGSDASLEEICHGIDVVS</sequence>
<proteinExistence type="predicted"/>
<reference evidence="1" key="2">
    <citation type="submission" date="2021-10" db="EMBL/GenBank/DDBJ databases">
        <title>Phylogenomics reveals ancestral predisposition of the termite-cultivated fungus Termitomyces towards a domesticated lifestyle.</title>
        <authorList>
            <person name="Auxier B."/>
            <person name="Grum-Grzhimaylo A."/>
            <person name="Cardenas M.E."/>
            <person name="Lodge J.D."/>
            <person name="Laessoe T."/>
            <person name="Pedersen O."/>
            <person name="Smith M.E."/>
            <person name="Kuyper T.W."/>
            <person name="Franco-Molano E.A."/>
            <person name="Baroni T.J."/>
            <person name="Aanen D.K."/>
        </authorList>
    </citation>
    <scope>NUCLEOTIDE SEQUENCE</scope>
    <source>
        <strain evidence="1">AP01</strain>
        <tissue evidence="1">Mycelium</tissue>
    </source>
</reference>
<dbReference type="OrthoDB" id="3258555at2759"/>
<evidence type="ECO:0000313" key="1">
    <source>
        <dbReference type="EMBL" id="KAG5644911.1"/>
    </source>
</evidence>
<reference evidence="1" key="1">
    <citation type="submission" date="2020-07" db="EMBL/GenBank/DDBJ databases">
        <authorList>
            <person name="Nieuwenhuis M."/>
            <person name="Van De Peppel L.J.J."/>
        </authorList>
    </citation>
    <scope>NUCLEOTIDE SEQUENCE</scope>
    <source>
        <strain evidence="1">AP01</strain>
        <tissue evidence="1">Mycelium</tissue>
    </source>
</reference>
<dbReference type="EMBL" id="JABCKV010000055">
    <property type="protein sequence ID" value="KAG5644911.1"/>
    <property type="molecule type" value="Genomic_DNA"/>
</dbReference>
<dbReference type="Proteomes" id="UP000775547">
    <property type="component" value="Unassembled WGS sequence"/>
</dbReference>
<protein>
    <submittedName>
        <fullName evidence="1">Uncharacterized protein</fullName>
    </submittedName>
</protein>
<comment type="caution">
    <text evidence="1">The sequence shown here is derived from an EMBL/GenBank/DDBJ whole genome shotgun (WGS) entry which is preliminary data.</text>
</comment>
<organism evidence="1 2">
    <name type="scientific">Asterophora parasitica</name>
    <dbReference type="NCBI Taxonomy" id="117018"/>
    <lineage>
        <taxon>Eukaryota</taxon>
        <taxon>Fungi</taxon>
        <taxon>Dikarya</taxon>
        <taxon>Basidiomycota</taxon>
        <taxon>Agaricomycotina</taxon>
        <taxon>Agaricomycetes</taxon>
        <taxon>Agaricomycetidae</taxon>
        <taxon>Agaricales</taxon>
        <taxon>Tricholomatineae</taxon>
        <taxon>Lyophyllaceae</taxon>
        <taxon>Asterophora</taxon>
    </lineage>
</organism>
<keyword evidence="2" id="KW-1185">Reference proteome</keyword>
<evidence type="ECO:0000313" key="2">
    <source>
        <dbReference type="Proteomes" id="UP000775547"/>
    </source>
</evidence>
<name>A0A9P7KEK1_9AGAR</name>
<accession>A0A9P7KEK1</accession>
<gene>
    <name evidence="1" type="ORF">DXG03_007463</name>
</gene>
<dbReference type="AlphaFoldDB" id="A0A9P7KEK1"/>